<dbReference type="HOGENOM" id="CLU_039329_0_0_11"/>
<accession>A0PL88</accession>
<evidence type="ECO:0000313" key="3">
    <source>
        <dbReference type="EMBL" id="ABL03107.1"/>
    </source>
</evidence>
<organism evidence="3 4">
    <name type="scientific">Mycobacterium ulcerans (strain Agy99)</name>
    <dbReference type="NCBI Taxonomy" id="362242"/>
    <lineage>
        <taxon>Bacteria</taxon>
        <taxon>Bacillati</taxon>
        <taxon>Actinomycetota</taxon>
        <taxon>Actinomycetes</taxon>
        <taxon>Mycobacteriales</taxon>
        <taxon>Mycobacteriaceae</taxon>
        <taxon>Mycobacterium</taxon>
        <taxon>Mycobacterium ulcerans group</taxon>
    </lineage>
</organism>
<dbReference type="InterPro" id="IPR032465">
    <property type="entry name" value="ACMSD"/>
</dbReference>
<dbReference type="Gene3D" id="3.20.20.140">
    <property type="entry name" value="Metal-dependent hydrolases"/>
    <property type="match status" value="1"/>
</dbReference>
<protein>
    <recommendedName>
        <fullName evidence="2">Amidohydrolase-related domain-containing protein</fullName>
    </recommendedName>
</protein>
<dbReference type="Proteomes" id="UP000000765">
    <property type="component" value="Chromosome"/>
</dbReference>
<feature type="domain" description="Amidohydrolase-related" evidence="2">
    <location>
        <begin position="53"/>
        <end position="361"/>
    </location>
</feature>
<evidence type="ECO:0000313" key="4">
    <source>
        <dbReference type="Proteomes" id="UP000000765"/>
    </source>
</evidence>
<gene>
    <name evidence="3" type="ordered locus">MUL_0389</name>
</gene>
<dbReference type="RefSeq" id="WP_011738732.1">
    <property type="nucleotide sequence ID" value="NC_008611.1"/>
</dbReference>
<reference evidence="3 4" key="1">
    <citation type="journal article" date="2007" name="Genome Res.">
        <title>Reductive evolution and niche adaptation inferred from the genome of Mycobacterium ulcerans, the causative agent of Buruli ulcer.</title>
        <authorList>
            <person name="Stinear T.P."/>
            <person name="Seemann T."/>
            <person name="Pidot S."/>
            <person name="Frigui W."/>
            <person name="Reysset G."/>
            <person name="Garnier T."/>
            <person name="Meurice G."/>
            <person name="Simon D."/>
            <person name="Bouchier C."/>
            <person name="Ma L."/>
            <person name="Tichit M."/>
            <person name="Porter J.L."/>
            <person name="Ryan J."/>
            <person name="Johnson P.D."/>
            <person name="Davies J.K."/>
            <person name="Jenkin G.A."/>
            <person name="Small P.L."/>
            <person name="Jones L.M."/>
            <person name="Tekaia F."/>
            <person name="Laval F."/>
            <person name="Daffe M."/>
            <person name="Parkhill J."/>
            <person name="Cole S.T."/>
        </authorList>
    </citation>
    <scope>NUCLEOTIDE SEQUENCE [LARGE SCALE GENOMIC DNA]</scope>
    <source>
        <strain evidence="3 4">Agy99</strain>
    </source>
</reference>
<dbReference type="PANTHER" id="PTHR21240:SF28">
    <property type="entry name" value="ISO-OROTATE DECARBOXYLASE (EUROFUNG)"/>
    <property type="match status" value="1"/>
</dbReference>
<name>A0PL88_MYCUA</name>
<dbReference type="GO" id="GO:0005737">
    <property type="term" value="C:cytoplasm"/>
    <property type="evidence" value="ECO:0007669"/>
    <property type="project" value="TreeGrafter"/>
</dbReference>
<dbReference type="SUPFAM" id="SSF51556">
    <property type="entry name" value="Metallo-dependent hydrolases"/>
    <property type="match status" value="1"/>
</dbReference>
<dbReference type="InterPro" id="IPR006680">
    <property type="entry name" value="Amidohydro-rel"/>
</dbReference>
<dbReference type="InterPro" id="IPR032466">
    <property type="entry name" value="Metal_Hydrolase"/>
</dbReference>
<dbReference type="PANTHER" id="PTHR21240">
    <property type="entry name" value="2-AMINO-3-CARBOXYLMUCONATE-6-SEMIALDEHYDE DECARBOXYLASE"/>
    <property type="match status" value="1"/>
</dbReference>
<dbReference type="AlphaFoldDB" id="A0PL88"/>
<keyword evidence="1" id="KW-0456">Lyase</keyword>
<evidence type="ECO:0000256" key="1">
    <source>
        <dbReference type="ARBA" id="ARBA00023239"/>
    </source>
</evidence>
<sequence length="404" mass="43732">MDRYTVISADCHAGADLFDYREYLEAKYQDEFDDWAKTFVNPFGDLSEPDAEHNWDSDRRNAELDSDGVAGEVIFPNTVPPFFPQGSLAAPAPSTARDLELRWAGLRAHNRWLADFCSLSPERRAGVGQILLGDVDEAVAEVAQIAKLGLPGGVLLPGVAPGTGIPALYAEHWEPLWAACAQAGLVINHHGGNAGPSPIDGWGSSLAVLVYESHWWAHRALLHLIFSGVLDRYPDLTVVLTEQGTGWIPATLDSLDVAAARYRRPNSAIARFAGPTAGSLPLQPSQYWARQCYVGASFLRPVECAQRHRIGVDRIMWASDYPHMEGTAPYSREALRHTFSDVDPDEVAAMVGGNAAAVYGFDLQALAPLAARIGPTVTEVAEPLAAIPADASSTAFEPDPIRAW</sequence>
<dbReference type="GO" id="GO:0019748">
    <property type="term" value="P:secondary metabolic process"/>
    <property type="evidence" value="ECO:0007669"/>
    <property type="project" value="TreeGrafter"/>
</dbReference>
<dbReference type="GO" id="GO:0016787">
    <property type="term" value="F:hydrolase activity"/>
    <property type="evidence" value="ECO:0007669"/>
    <property type="project" value="InterPro"/>
</dbReference>
<dbReference type="EMBL" id="CP000325">
    <property type="protein sequence ID" value="ABL03107.1"/>
    <property type="molecule type" value="Genomic_DNA"/>
</dbReference>
<dbReference type="eggNOG" id="COG2159">
    <property type="taxonomic scope" value="Bacteria"/>
</dbReference>
<proteinExistence type="predicted"/>
<evidence type="ECO:0000259" key="2">
    <source>
        <dbReference type="Pfam" id="PF04909"/>
    </source>
</evidence>
<dbReference type="Pfam" id="PF04909">
    <property type="entry name" value="Amidohydro_2"/>
    <property type="match status" value="1"/>
</dbReference>
<dbReference type="KEGG" id="mul:MUL_0389"/>
<dbReference type="GO" id="GO:0016831">
    <property type="term" value="F:carboxy-lyase activity"/>
    <property type="evidence" value="ECO:0007669"/>
    <property type="project" value="InterPro"/>
</dbReference>